<dbReference type="Proteomes" id="UP001172673">
    <property type="component" value="Unassembled WGS sequence"/>
</dbReference>
<dbReference type="CDD" id="cd02231">
    <property type="entry name" value="cupin_BLL6423-like"/>
    <property type="match status" value="1"/>
</dbReference>
<dbReference type="AlphaFoldDB" id="A0AA39CHK0"/>
<protein>
    <submittedName>
        <fullName evidence="2">Uncharacterized protein</fullName>
    </submittedName>
</protein>
<gene>
    <name evidence="2" type="ORF">H2200_007490</name>
</gene>
<keyword evidence="3" id="KW-1185">Reference proteome</keyword>
<evidence type="ECO:0000313" key="3">
    <source>
        <dbReference type="Proteomes" id="UP001172673"/>
    </source>
</evidence>
<dbReference type="PANTHER" id="PTHR36156:SF2">
    <property type="entry name" value="CUPIN TYPE-2 DOMAIN-CONTAINING PROTEIN"/>
    <property type="match status" value="1"/>
</dbReference>
<evidence type="ECO:0000256" key="1">
    <source>
        <dbReference type="SAM" id="MobiDB-lite"/>
    </source>
</evidence>
<name>A0AA39CHK0_9EURO</name>
<dbReference type="InterPro" id="IPR014710">
    <property type="entry name" value="RmlC-like_jellyroll"/>
</dbReference>
<dbReference type="Gene3D" id="2.60.120.10">
    <property type="entry name" value="Jelly Rolls"/>
    <property type="match status" value="1"/>
</dbReference>
<feature type="region of interest" description="Disordered" evidence="1">
    <location>
        <begin position="1"/>
        <end position="26"/>
    </location>
</feature>
<organism evidence="2 3">
    <name type="scientific">Cladophialophora chaetospira</name>
    <dbReference type="NCBI Taxonomy" id="386627"/>
    <lineage>
        <taxon>Eukaryota</taxon>
        <taxon>Fungi</taxon>
        <taxon>Dikarya</taxon>
        <taxon>Ascomycota</taxon>
        <taxon>Pezizomycotina</taxon>
        <taxon>Eurotiomycetes</taxon>
        <taxon>Chaetothyriomycetidae</taxon>
        <taxon>Chaetothyriales</taxon>
        <taxon>Herpotrichiellaceae</taxon>
        <taxon>Cladophialophora</taxon>
    </lineage>
</organism>
<dbReference type="EMBL" id="JAPDRK010000010">
    <property type="protein sequence ID" value="KAJ9608502.1"/>
    <property type="molecule type" value="Genomic_DNA"/>
</dbReference>
<evidence type="ECO:0000313" key="2">
    <source>
        <dbReference type="EMBL" id="KAJ9608502.1"/>
    </source>
</evidence>
<accession>A0AA39CHK0</accession>
<dbReference type="SUPFAM" id="SSF51182">
    <property type="entry name" value="RmlC-like cupins"/>
    <property type="match status" value="1"/>
</dbReference>
<sequence length="192" mass="20962">MSSLTNGSLEKSSIPQPTLHITGHNKKNHAIVQRSTKNEPHGYDNFWSTNLYITKGLPVDLNNDADLETSDEVLQSGKLGIALPQGTVLRFADFAPGSAGFMHRTSSIDFGIVMEGNVIMKLDDGSETPMTRGDVAVQRATQHQWDNASQTEWARVVFILQDIQPLTVNGEQLGEDLSHAGSRVQDLVNGAH</sequence>
<dbReference type="InterPro" id="IPR011051">
    <property type="entry name" value="RmlC_Cupin_sf"/>
</dbReference>
<comment type="caution">
    <text evidence="2">The sequence shown here is derived from an EMBL/GenBank/DDBJ whole genome shotgun (WGS) entry which is preliminary data.</text>
</comment>
<dbReference type="PANTHER" id="PTHR36156">
    <property type="entry name" value="SLR2101 PROTEIN"/>
    <property type="match status" value="1"/>
</dbReference>
<feature type="compositionally biased region" description="Polar residues" evidence="1">
    <location>
        <begin position="1"/>
        <end position="16"/>
    </location>
</feature>
<proteinExistence type="predicted"/>
<reference evidence="2" key="1">
    <citation type="submission" date="2022-10" db="EMBL/GenBank/DDBJ databases">
        <title>Culturing micro-colonial fungi from biological soil crusts in the Mojave desert and describing Neophaeococcomyces mojavensis, and introducing the new genera and species Taxawa tesnikishii.</title>
        <authorList>
            <person name="Kurbessoian T."/>
            <person name="Stajich J.E."/>
        </authorList>
    </citation>
    <scope>NUCLEOTIDE SEQUENCE</scope>
    <source>
        <strain evidence="2">TK_41</strain>
    </source>
</reference>
<dbReference type="InterPro" id="IPR047142">
    <property type="entry name" value="OryJ/VirC-like"/>
</dbReference>